<evidence type="ECO:0000256" key="6">
    <source>
        <dbReference type="ARBA" id="ARBA00023136"/>
    </source>
</evidence>
<keyword evidence="7" id="KW-0813">Transport</keyword>
<dbReference type="PANTHER" id="PTHR30558:SF3">
    <property type="entry name" value="BIOPOLYMER TRANSPORT PROTEIN EXBD-RELATED"/>
    <property type="match status" value="1"/>
</dbReference>
<dbReference type="RefSeq" id="WP_344803329.1">
    <property type="nucleotide sequence ID" value="NZ_BAABBO010000001.1"/>
</dbReference>
<sequence>MKKTSLQLLTRRSKPTEDNMIPLINIVFLLLIFFMIAGTIARAPDADIDLPVTSLSQQQSESDTFHLSLTADERFYRDGTEISFDDLSKQVKQLDKQGTSLVSISADKGLQVPKLYAVLSLFNDVEGVSVSLRTLSEPEPVSPVASKL</sequence>
<gene>
    <name evidence="9" type="ORF">GCM10022278_07120</name>
</gene>
<keyword evidence="7" id="KW-0653">Protein transport</keyword>
<accession>A0ABP7NMX5</accession>
<evidence type="ECO:0000313" key="9">
    <source>
        <dbReference type="EMBL" id="GAA3950586.1"/>
    </source>
</evidence>
<keyword evidence="4 7" id="KW-0812">Transmembrane</keyword>
<evidence type="ECO:0000256" key="7">
    <source>
        <dbReference type="RuleBase" id="RU003879"/>
    </source>
</evidence>
<name>A0ABP7NMX5_9GAMM</name>
<organism evidence="9 10">
    <name type="scientific">Allohahella marinimesophila</name>
    <dbReference type="NCBI Taxonomy" id="1054972"/>
    <lineage>
        <taxon>Bacteria</taxon>
        <taxon>Pseudomonadati</taxon>
        <taxon>Pseudomonadota</taxon>
        <taxon>Gammaproteobacteria</taxon>
        <taxon>Oceanospirillales</taxon>
        <taxon>Hahellaceae</taxon>
        <taxon>Allohahella</taxon>
    </lineage>
</organism>
<evidence type="ECO:0008006" key="11">
    <source>
        <dbReference type="Google" id="ProtNLM"/>
    </source>
</evidence>
<dbReference type="PANTHER" id="PTHR30558">
    <property type="entry name" value="EXBD MEMBRANE COMPONENT OF PMF-DRIVEN MACROMOLECULE IMPORT SYSTEM"/>
    <property type="match status" value="1"/>
</dbReference>
<evidence type="ECO:0000256" key="1">
    <source>
        <dbReference type="ARBA" id="ARBA00004162"/>
    </source>
</evidence>
<keyword evidence="10" id="KW-1185">Reference proteome</keyword>
<dbReference type="InterPro" id="IPR003400">
    <property type="entry name" value="ExbD"/>
</dbReference>
<comment type="similarity">
    <text evidence="2 7">Belongs to the ExbD/TolR family.</text>
</comment>
<keyword evidence="5 8" id="KW-1133">Transmembrane helix</keyword>
<comment type="caution">
    <text evidence="9">The sequence shown here is derived from an EMBL/GenBank/DDBJ whole genome shotgun (WGS) entry which is preliminary data.</text>
</comment>
<evidence type="ECO:0000256" key="5">
    <source>
        <dbReference type="ARBA" id="ARBA00022989"/>
    </source>
</evidence>
<dbReference type="EMBL" id="BAABBO010000001">
    <property type="protein sequence ID" value="GAA3950586.1"/>
    <property type="molecule type" value="Genomic_DNA"/>
</dbReference>
<keyword evidence="6 8" id="KW-0472">Membrane</keyword>
<comment type="subcellular location">
    <subcellularLocation>
        <location evidence="1">Cell membrane</location>
        <topology evidence="1">Single-pass membrane protein</topology>
    </subcellularLocation>
    <subcellularLocation>
        <location evidence="7">Cell membrane</location>
        <topology evidence="7">Single-pass type II membrane protein</topology>
    </subcellularLocation>
</comment>
<evidence type="ECO:0000256" key="3">
    <source>
        <dbReference type="ARBA" id="ARBA00022475"/>
    </source>
</evidence>
<evidence type="ECO:0000313" key="10">
    <source>
        <dbReference type="Proteomes" id="UP001501337"/>
    </source>
</evidence>
<proteinExistence type="inferred from homology"/>
<evidence type="ECO:0000256" key="2">
    <source>
        <dbReference type="ARBA" id="ARBA00005811"/>
    </source>
</evidence>
<feature type="transmembrane region" description="Helical" evidence="8">
    <location>
        <begin position="21"/>
        <end position="41"/>
    </location>
</feature>
<dbReference type="Pfam" id="PF02472">
    <property type="entry name" value="ExbD"/>
    <property type="match status" value="1"/>
</dbReference>
<reference evidence="10" key="1">
    <citation type="journal article" date="2019" name="Int. J. Syst. Evol. Microbiol.">
        <title>The Global Catalogue of Microorganisms (GCM) 10K type strain sequencing project: providing services to taxonomists for standard genome sequencing and annotation.</title>
        <authorList>
            <consortium name="The Broad Institute Genomics Platform"/>
            <consortium name="The Broad Institute Genome Sequencing Center for Infectious Disease"/>
            <person name="Wu L."/>
            <person name="Ma J."/>
        </authorList>
    </citation>
    <scope>NUCLEOTIDE SEQUENCE [LARGE SCALE GENOMIC DNA]</scope>
    <source>
        <strain evidence="10">JCM 17555</strain>
    </source>
</reference>
<keyword evidence="3" id="KW-1003">Cell membrane</keyword>
<protein>
    <recommendedName>
        <fullName evidence="11">Biopolymer transport protein ExbD</fullName>
    </recommendedName>
</protein>
<evidence type="ECO:0000256" key="4">
    <source>
        <dbReference type="ARBA" id="ARBA00022692"/>
    </source>
</evidence>
<dbReference type="Proteomes" id="UP001501337">
    <property type="component" value="Unassembled WGS sequence"/>
</dbReference>
<evidence type="ECO:0000256" key="8">
    <source>
        <dbReference type="SAM" id="Phobius"/>
    </source>
</evidence>